<dbReference type="EMBL" id="GBXM01078490">
    <property type="protein sequence ID" value="JAH30087.1"/>
    <property type="molecule type" value="Transcribed_RNA"/>
</dbReference>
<evidence type="ECO:0000313" key="1">
    <source>
        <dbReference type="EMBL" id="JAH30087.1"/>
    </source>
</evidence>
<proteinExistence type="predicted"/>
<accession>A0A0E9RMN7</accession>
<organism evidence="1">
    <name type="scientific">Anguilla anguilla</name>
    <name type="common">European freshwater eel</name>
    <name type="synonym">Muraena anguilla</name>
    <dbReference type="NCBI Taxonomy" id="7936"/>
    <lineage>
        <taxon>Eukaryota</taxon>
        <taxon>Metazoa</taxon>
        <taxon>Chordata</taxon>
        <taxon>Craniata</taxon>
        <taxon>Vertebrata</taxon>
        <taxon>Euteleostomi</taxon>
        <taxon>Actinopterygii</taxon>
        <taxon>Neopterygii</taxon>
        <taxon>Teleostei</taxon>
        <taxon>Anguilliformes</taxon>
        <taxon>Anguillidae</taxon>
        <taxon>Anguilla</taxon>
    </lineage>
</organism>
<protein>
    <submittedName>
        <fullName evidence="1">Uncharacterized protein</fullName>
    </submittedName>
</protein>
<sequence>MTIESVQNFKKQDF</sequence>
<reference evidence="1" key="1">
    <citation type="submission" date="2014-11" db="EMBL/GenBank/DDBJ databases">
        <authorList>
            <person name="Amaro Gonzalez C."/>
        </authorList>
    </citation>
    <scope>NUCLEOTIDE SEQUENCE</scope>
</reference>
<name>A0A0E9RMN7_ANGAN</name>
<reference evidence="1" key="2">
    <citation type="journal article" date="2015" name="Fish Shellfish Immunol.">
        <title>Early steps in the European eel (Anguilla anguilla)-Vibrio vulnificus interaction in the gills: Role of the RtxA13 toxin.</title>
        <authorList>
            <person name="Callol A."/>
            <person name="Pajuelo D."/>
            <person name="Ebbesson L."/>
            <person name="Teles M."/>
            <person name="MacKenzie S."/>
            <person name="Amaro C."/>
        </authorList>
    </citation>
    <scope>NUCLEOTIDE SEQUENCE</scope>
</reference>